<evidence type="ECO:0000256" key="1">
    <source>
        <dbReference type="SAM" id="Phobius"/>
    </source>
</evidence>
<dbReference type="InterPro" id="IPR025645">
    <property type="entry name" value="DUF4349"/>
</dbReference>
<keyword evidence="1" id="KW-0812">Transmembrane</keyword>
<name>A0ABW2YD72_9GAMM</name>
<dbReference type="PROSITE" id="PS51257">
    <property type="entry name" value="PROKAR_LIPOPROTEIN"/>
    <property type="match status" value="1"/>
</dbReference>
<evidence type="ECO:0000313" key="4">
    <source>
        <dbReference type="EMBL" id="MFD0725160.1"/>
    </source>
</evidence>
<keyword evidence="1" id="KW-0472">Membrane</keyword>
<feature type="transmembrane region" description="Helical" evidence="1">
    <location>
        <begin position="318"/>
        <end position="345"/>
    </location>
</feature>
<accession>A0ABW2YD72</accession>
<feature type="chain" id="PRO_5045929067" evidence="2">
    <location>
        <begin position="32"/>
        <end position="366"/>
    </location>
</feature>
<sequence length="366" mass="40012">MQSSTRSRIAACLTAAALAAAVAACSRHESAAEAAAEKTSVEVAAADAAAPAAPPMAQMPMRSNAAEREAAAYMAQGADATQQYGTREEDTRVDPGQLTSIAASQADPARRFMRTARASFRVKDVYAAAMAIEDAVAEQGGFVLRNDIQAQTLRAVSHPVGDGKRLQLTEYTVQGSLVVRVPSDRTQAFLRAIAPQMAFLDQRSLEATDVQFQILRQQLVWQREQQTQQALGDAVQAGDRLDRKAEVIAAQGDAKLQRDEALIQRKEFEDKVAFSTIDLSLYQSPKVERNESVDTDAMFDSHRPSFFVRLGEALRTGWYAVLDVFVALMHVWPLWLLGGLGLWGLRKWTVSRAARRTPPPRPDAAD</sequence>
<comment type="caution">
    <text evidence="4">The sequence shown here is derived from an EMBL/GenBank/DDBJ whole genome shotgun (WGS) entry which is preliminary data.</text>
</comment>
<gene>
    <name evidence="4" type="ORF">ACFQ0E_06045</name>
</gene>
<evidence type="ECO:0000259" key="3">
    <source>
        <dbReference type="Pfam" id="PF14257"/>
    </source>
</evidence>
<organism evidence="4 5">
    <name type="scientific">Lysobacter brunescens</name>
    <dbReference type="NCBI Taxonomy" id="262323"/>
    <lineage>
        <taxon>Bacteria</taxon>
        <taxon>Pseudomonadati</taxon>
        <taxon>Pseudomonadota</taxon>
        <taxon>Gammaproteobacteria</taxon>
        <taxon>Lysobacterales</taxon>
        <taxon>Lysobacteraceae</taxon>
        <taxon>Lysobacter</taxon>
    </lineage>
</organism>
<keyword evidence="5" id="KW-1185">Reference proteome</keyword>
<reference evidence="5" key="1">
    <citation type="journal article" date="2019" name="Int. J. Syst. Evol. Microbiol.">
        <title>The Global Catalogue of Microorganisms (GCM) 10K type strain sequencing project: providing services to taxonomists for standard genome sequencing and annotation.</title>
        <authorList>
            <consortium name="The Broad Institute Genomics Platform"/>
            <consortium name="The Broad Institute Genome Sequencing Center for Infectious Disease"/>
            <person name="Wu L."/>
            <person name="Ma J."/>
        </authorList>
    </citation>
    <scope>NUCLEOTIDE SEQUENCE [LARGE SCALE GENOMIC DNA]</scope>
    <source>
        <strain evidence="5">CCUG 55585</strain>
    </source>
</reference>
<evidence type="ECO:0000256" key="2">
    <source>
        <dbReference type="SAM" id="SignalP"/>
    </source>
</evidence>
<proteinExistence type="predicted"/>
<dbReference type="EMBL" id="JBHTIF010000001">
    <property type="protein sequence ID" value="MFD0725160.1"/>
    <property type="molecule type" value="Genomic_DNA"/>
</dbReference>
<dbReference type="Proteomes" id="UP001597110">
    <property type="component" value="Unassembled WGS sequence"/>
</dbReference>
<feature type="signal peptide" evidence="2">
    <location>
        <begin position="1"/>
        <end position="31"/>
    </location>
</feature>
<feature type="domain" description="DUF4349" evidence="3">
    <location>
        <begin position="111"/>
        <end position="345"/>
    </location>
</feature>
<protein>
    <submittedName>
        <fullName evidence="4">DUF4349 domain-containing protein</fullName>
    </submittedName>
</protein>
<keyword evidence="1" id="KW-1133">Transmembrane helix</keyword>
<evidence type="ECO:0000313" key="5">
    <source>
        <dbReference type="Proteomes" id="UP001597110"/>
    </source>
</evidence>
<dbReference type="Pfam" id="PF14257">
    <property type="entry name" value="DUF4349"/>
    <property type="match status" value="1"/>
</dbReference>
<dbReference type="RefSeq" id="WP_386822775.1">
    <property type="nucleotide sequence ID" value="NZ_JBHTIF010000001.1"/>
</dbReference>
<keyword evidence="2" id="KW-0732">Signal</keyword>